<evidence type="ECO:0000256" key="12">
    <source>
        <dbReference type="ARBA" id="ARBA00022777"/>
    </source>
</evidence>
<dbReference type="GO" id="GO:0030246">
    <property type="term" value="F:carbohydrate binding"/>
    <property type="evidence" value="ECO:0007669"/>
    <property type="project" value="UniProtKB-KW"/>
</dbReference>
<evidence type="ECO:0000256" key="5">
    <source>
        <dbReference type="ARBA" id="ARBA00022475"/>
    </source>
</evidence>
<keyword evidence="14 19" id="KW-1133">Transmembrane helix</keyword>
<dbReference type="PROSITE" id="PS50011">
    <property type="entry name" value="PROTEIN_KINASE_DOM"/>
    <property type="match status" value="1"/>
</dbReference>
<keyword evidence="8 19" id="KW-0812">Transmembrane</keyword>
<dbReference type="FunFam" id="1.10.510.10:FF:000240">
    <property type="entry name" value="Lectin-domain containing receptor kinase A4.3"/>
    <property type="match status" value="1"/>
</dbReference>
<accession>A0A6I9Q9T9</accession>
<comment type="similarity">
    <text evidence="2">In the N-terminal section; belongs to the leguminous lectin family.</text>
</comment>
<dbReference type="EC" id="2.7.11.1" evidence="4"/>
<evidence type="ECO:0000256" key="11">
    <source>
        <dbReference type="ARBA" id="ARBA00022741"/>
    </source>
</evidence>
<evidence type="ECO:0000256" key="19">
    <source>
        <dbReference type="SAM" id="Phobius"/>
    </source>
</evidence>
<proteinExistence type="inferred from homology"/>
<dbReference type="PROSITE" id="PS00307">
    <property type="entry name" value="LECTIN_LEGUME_BETA"/>
    <property type="match status" value="1"/>
</dbReference>
<dbReference type="GeneID" id="105032562"/>
<keyword evidence="10" id="KW-0430">Lectin</keyword>
<evidence type="ECO:0000256" key="8">
    <source>
        <dbReference type="ARBA" id="ARBA00022692"/>
    </source>
</evidence>
<feature type="transmembrane region" description="Helical" evidence="19">
    <location>
        <begin position="285"/>
        <end position="307"/>
    </location>
</feature>
<evidence type="ECO:0000256" key="6">
    <source>
        <dbReference type="ARBA" id="ARBA00022527"/>
    </source>
</evidence>
<dbReference type="InterPro" id="IPR050528">
    <property type="entry name" value="L-type_Lectin-RKs"/>
</dbReference>
<evidence type="ECO:0000256" key="3">
    <source>
        <dbReference type="ARBA" id="ARBA00010217"/>
    </source>
</evidence>
<dbReference type="AlphaFoldDB" id="A0A6I9Q9T9"/>
<evidence type="ECO:0000256" key="13">
    <source>
        <dbReference type="ARBA" id="ARBA00022840"/>
    </source>
</evidence>
<dbReference type="InterPro" id="IPR019825">
    <property type="entry name" value="Lectin_legB_Mn/Ca_BS"/>
</dbReference>
<dbReference type="Pfam" id="PF00139">
    <property type="entry name" value="Lectin_legB"/>
    <property type="match status" value="1"/>
</dbReference>
<dbReference type="SUPFAM" id="SSF56112">
    <property type="entry name" value="Protein kinase-like (PK-like)"/>
    <property type="match status" value="1"/>
</dbReference>
<dbReference type="CDD" id="cd06899">
    <property type="entry name" value="lectin_legume_LecRK_Arcelin_ConA"/>
    <property type="match status" value="1"/>
</dbReference>
<evidence type="ECO:0000256" key="15">
    <source>
        <dbReference type="ARBA" id="ARBA00023136"/>
    </source>
</evidence>
<dbReference type="PANTHER" id="PTHR27007">
    <property type="match status" value="1"/>
</dbReference>
<dbReference type="GO" id="GO:0004674">
    <property type="term" value="F:protein serine/threonine kinase activity"/>
    <property type="evidence" value="ECO:0007669"/>
    <property type="project" value="UniProtKB-KW"/>
</dbReference>
<evidence type="ECO:0000256" key="17">
    <source>
        <dbReference type="ARBA" id="ARBA00023180"/>
    </source>
</evidence>
<dbReference type="Pfam" id="PF00069">
    <property type="entry name" value="Pkinase"/>
    <property type="match status" value="1"/>
</dbReference>
<dbReference type="GO" id="GO:0002229">
    <property type="term" value="P:defense response to oomycetes"/>
    <property type="evidence" value="ECO:0007669"/>
    <property type="project" value="UniProtKB-ARBA"/>
</dbReference>
<dbReference type="InterPro" id="IPR008271">
    <property type="entry name" value="Ser/Thr_kinase_AS"/>
</dbReference>
<dbReference type="GO" id="GO:0005886">
    <property type="term" value="C:plasma membrane"/>
    <property type="evidence" value="ECO:0007669"/>
    <property type="project" value="UniProtKB-SubCell"/>
</dbReference>
<dbReference type="PROSITE" id="PS00308">
    <property type="entry name" value="LECTIN_LEGUME_ALPHA"/>
    <property type="match status" value="1"/>
</dbReference>
<keyword evidence="21" id="KW-1185">Reference proteome</keyword>
<comment type="subcellular location">
    <subcellularLocation>
        <location evidence="1">Cell membrane</location>
        <topology evidence="1">Single-pass type I membrane protein</topology>
    </subcellularLocation>
</comment>
<comment type="similarity">
    <text evidence="3">In the C-terminal section; belongs to the protein kinase superfamily. Ser/Thr protein kinase family.</text>
</comment>
<keyword evidence="16 22" id="KW-0675">Receptor</keyword>
<keyword evidence="6" id="KW-0723">Serine/threonine-protein kinase</keyword>
<feature type="binding site" evidence="18">
    <location>
        <position position="391"/>
    </location>
    <ligand>
        <name>ATP</name>
        <dbReference type="ChEBI" id="CHEBI:30616"/>
    </ligand>
</feature>
<evidence type="ECO:0000256" key="9">
    <source>
        <dbReference type="ARBA" id="ARBA00022729"/>
    </source>
</evidence>
<dbReference type="SMART" id="SM00220">
    <property type="entry name" value="S_TKc"/>
    <property type="match status" value="1"/>
</dbReference>
<gene>
    <name evidence="22" type="primary">LOC105032562</name>
</gene>
<evidence type="ECO:0000256" key="18">
    <source>
        <dbReference type="PROSITE-ProRule" id="PRU10141"/>
    </source>
</evidence>
<feature type="domain" description="Protein kinase" evidence="20">
    <location>
        <begin position="361"/>
        <end position="639"/>
    </location>
</feature>
<dbReference type="SUPFAM" id="SSF49899">
    <property type="entry name" value="Concanavalin A-like lectins/glucanases"/>
    <property type="match status" value="1"/>
</dbReference>
<evidence type="ECO:0000256" key="10">
    <source>
        <dbReference type="ARBA" id="ARBA00022734"/>
    </source>
</evidence>
<dbReference type="PROSITE" id="PS00107">
    <property type="entry name" value="PROTEIN_KINASE_ATP"/>
    <property type="match status" value="1"/>
</dbReference>
<dbReference type="InterPro" id="IPR017441">
    <property type="entry name" value="Protein_kinase_ATP_BS"/>
</dbReference>
<dbReference type="KEGG" id="egu:105032562"/>
<evidence type="ECO:0000256" key="1">
    <source>
        <dbReference type="ARBA" id="ARBA00004251"/>
    </source>
</evidence>
<keyword evidence="15 19" id="KW-0472">Membrane</keyword>
<evidence type="ECO:0000313" key="22">
    <source>
        <dbReference type="RefSeq" id="XP_010905329.1"/>
    </source>
</evidence>
<dbReference type="InterPro" id="IPR000719">
    <property type="entry name" value="Prot_kinase_dom"/>
</dbReference>
<evidence type="ECO:0000256" key="2">
    <source>
        <dbReference type="ARBA" id="ARBA00008536"/>
    </source>
</evidence>
<dbReference type="RefSeq" id="XP_010905329.1">
    <property type="nucleotide sequence ID" value="XM_010907027.3"/>
</dbReference>
<name>A0A6I9Q9T9_ELAGV</name>
<dbReference type="InterPro" id="IPR001220">
    <property type="entry name" value="Legume_lectin_dom"/>
</dbReference>
<keyword evidence="12 22" id="KW-0418">Kinase</keyword>
<keyword evidence="9" id="KW-0732">Signal</keyword>
<dbReference type="InterPro" id="IPR011009">
    <property type="entry name" value="Kinase-like_dom_sf"/>
</dbReference>
<dbReference type="CDD" id="cd14066">
    <property type="entry name" value="STKc_IRAK"/>
    <property type="match status" value="1"/>
</dbReference>
<dbReference type="Gene3D" id="1.10.510.10">
    <property type="entry name" value="Transferase(Phosphotransferase) domain 1"/>
    <property type="match status" value="1"/>
</dbReference>
<dbReference type="Proteomes" id="UP000504607">
    <property type="component" value="Unplaced"/>
</dbReference>
<dbReference type="GO" id="GO:0005524">
    <property type="term" value="F:ATP binding"/>
    <property type="evidence" value="ECO:0007669"/>
    <property type="project" value="UniProtKB-UniRule"/>
</dbReference>
<keyword evidence="7" id="KW-0808">Transferase</keyword>
<evidence type="ECO:0000313" key="21">
    <source>
        <dbReference type="Proteomes" id="UP000504607"/>
    </source>
</evidence>
<keyword evidence="13 18" id="KW-0067">ATP-binding</keyword>
<dbReference type="InterPro" id="IPR000985">
    <property type="entry name" value="Lectin_LegA_CS"/>
</dbReference>
<protein>
    <recommendedName>
        <fullName evidence="4">non-specific serine/threonine protein kinase</fullName>
        <ecNumber evidence="4">2.7.11.1</ecNumber>
    </recommendedName>
</protein>
<dbReference type="InterPro" id="IPR013320">
    <property type="entry name" value="ConA-like_dom_sf"/>
</dbReference>
<dbReference type="OrthoDB" id="2014828at2759"/>
<evidence type="ECO:0000256" key="14">
    <source>
        <dbReference type="ARBA" id="ARBA00022989"/>
    </source>
</evidence>
<evidence type="ECO:0000256" key="4">
    <source>
        <dbReference type="ARBA" id="ARBA00012513"/>
    </source>
</evidence>
<dbReference type="Gene3D" id="2.60.120.200">
    <property type="match status" value="1"/>
</dbReference>
<evidence type="ECO:0000259" key="20">
    <source>
        <dbReference type="PROSITE" id="PS50011"/>
    </source>
</evidence>
<organism evidence="21 22">
    <name type="scientific">Elaeis guineensis var. tenera</name>
    <name type="common">Oil palm</name>
    <dbReference type="NCBI Taxonomy" id="51953"/>
    <lineage>
        <taxon>Eukaryota</taxon>
        <taxon>Viridiplantae</taxon>
        <taxon>Streptophyta</taxon>
        <taxon>Embryophyta</taxon>
        <taxon>Tracheophyta</taxon>
        <taxon>Spermatophyta</taxon>
        <taxon>Magnoliopsida</taxon>
        <taxon>Liliopsida</taxon>
        <taxon>Arecaceae</taxon>
        <taxon>Arecoideae</taxon>
        <taxon>Cocoseae</taxon>
        <taxon>Elaeidinae</taxon>
        <taxon>Elaeis</taxon>
    </lineage>
</organism>
<dbReference type="FunFam" id="3.30.200.20:FF:000168">
    <property type="entry name" value="L-type lectin-domain containing receptor kinase IX.1"/>
    <property type="match status" value="1"/>
</dbReference>
<reference evidence="22" key="1">
    <citation type="submission" date="2025-08" db="UniProtKB">
        <authorList>
            <consortium name="RefSeq"/>
        </authorList>
    </citation>
    <scope>IDENTIFICATION</scope>
</reference>
<dbReference type="InParanoid" id="A0A6I9Q9T9"/>
<evidence type="ECO:0000256" key="7">
    <source>
        <dbReference type="ARBA" id="ARBA00022679"/>
    </source>
</evidence>
<dbReference type="PROSITE" id="PS00108">
    <property type="entry name" value="PROTEIN_KINASE_ST"/>
    <property type="match status" value="1"/>
</dbReference>
<keyword evidence="17" id="KW-0325">Glycoprotein</keyword>
<evidence type="ECO:0000256" key="16">
    <source>
        <dbReference type="ARBA" id="ARBA00023170"/>
    </source>
</evidence>
<sequence>MATLLLPRMILSSSRTPLPPTLLLVLLFQLVRVMITDALTFSYPSFDAAEGITPFGNAYFLDGGIQLTKNQADSSIINSTGAVVYGDPVLLWDKASGKLADFSTHFSFIIDGINRTISADGIAFFLSSYPYHEASVRDSNGGALGLFLRSGANWTAPKRIVAVEFDTFKNPEYNDSSANHIGIDINRIVSVAHRDLNTSIRDGFKLDASISYNSSTENLTVFLSNSSDPKRNWSLSYGVNLRDCLPEKVAVGFSAATGNETETHKILSWDFSSTDLSRRRQKLALGLRLAIAAAVVLLCGLCSMWFIRKYICKKVNSRGMEEDDEEEEDKAIDVLVSDAMQRASGPRRFPYSVLANATNNFAAEGKLGQGGFGEVYTGVLLDPRLEVAIKKISRDSQQGRKEYISEIIIISQLRHRNLVQLIGYCHKKDDLLLVYEFMPNRSLDYHLYNRHKLLAWPERYKIALGLASALLYLHEECKQCVIHRDVKPSNVMLDSEFNAKLGDFGLARLVDHGCDSPATVLMGTRGYMAPEYSHTGKASKESDVYSFGMVILEIACGRKPIEEREEKSEVNLIEWVWELYGKGMCLAAVDERLNLKFDEQQMQRLMIVGLWCAHPADNLRPSIRQVIHVLNCDAPLPKLPCKMPVPIYYPPIVDLYNLASTSSDIYSLTSTSGG</sequence>
<keyword evidence="11 18" id="KW-0547">Nucleotide-binding</keyword>
<dbReference type="Gene3D" id="3.30.200.20">
    <property type="entry name" value="Phosphorylase Kinase, domain 1"/>
    <property type="match status" value="1"/>
</dbReference>
<keyword evidence="5" id="KW-1003">Cell membrane</keyword>